<sequence length="336" mass="38566">MPVLDLADGNYRSEALLRASQDDTREDLYLELHIYRHDHGATFGRLGINHGCKAGGTDSSTCFIYLLRVKGFTEVPELIRLIAVSSTLMICRINETVYAFFYKAKLPVHLEMINLGPGWTLAHERSAIVEAEITDKNIWLFLFDTHGSFLSRYRWNIVLNPDPIIEKAVRSCFDERLTEGTNGIFFERSHPEQLYCITYSTYFHGSPGNGYLRVRELREGGPDTIFNQMRIVTSRCAQHRGEAPLCPTWSALIPDFDYSKHLLAWSDKEDQDSAAMHVRSNLVLCTSARKVKRYFPLAVEFVGFDNLRKPPIMDPPDLICWDLERKRFAALKTEHI</sequence>
<gene>
    <name evidence="1" type="ORF">QBC40DRAFT_260602</name>
</gene>
<comment type="caution">
    <text evidence="1">The sequence shown here is derived from an EMBL/GenBank/DDBJ whole genome shotgun (WGS) entry which is preliminary data.</text>
</comment>
<protein>
    <submittedName>
        <fullName evidence="1">Uncharacterized protein</fullName>
    </submittedName>
</protein>
<keyword evidence="2" id="KW-1185">Reference proteome</keyword>
<name>A0AAN6XU16_9PEZI</name>
<evidence type="ECO:0000313" key="2">
    <source>
        <dbReference type="Proteomes" id="UP001303160"/>
    </source>
</evidence>
<reference evidence="1" key="1">
    <citation type="journal article" date="2023" name="Mol. Phylogenet. Evol.">
        <title>Genome-scale phylogeny and comparative genomics of the fungal order Sordariales.</title>
        <authorList>
            <person name="Hensen N."/>
            <person name="Bonometti L."/>
            <person name="Westerberg I."/>
            <person name="Brannstrom I.O."/>
            <person name="Guillou S."/>
            <person name="Cros-Aarteil S."/>
            <person name="Calhoun S."/>
            <person name="Haridas S."/>
            <person name="Kuo A."/>
            <person name="Mondo S."/>
            <person name="Pangilinan J."/>
            <person name="Riley R."/>
            <person name="LaButti K."/>
            <person name="Andreopoulos B."/>
            <person name="Lipzen A."/>
            <person name="Chen C."/>
            <person name="Yan M."/>
            <person name="Daum C."/>
            <person name="Ng V."/>
            <person name="Clum A."/>
            <person name="Steindorff A."/>
            <person name="Ohm R.A."/>
            <person name="Martin F."/>
            <person name="Silar P."/>
            <person name="Natvig D.O."/>
            <person name="Lalanne C."/>
            <person name="Gautier V."/>
            <person name="Ament-Velasquez S.L."/>
            <person name="Kruys A."/>
            <person name="Hutchinson M.I."/>
            <person name="Powell A.J."/>
            <person name="Barry K."/>
            <person name="Miller A.N."/>
            <person name="Grigoriev I.V."/>
            <person name="Debuchy R."/>
            <person name="Gladieux P."/>
            <person name="Hiltunen Thoren M."/>
            <person name="Johannesson H."/>
        </authorList>
    </citation>
    <scope>NUCLEOTIDE SEQUENCE</scope>
    <source>
        <strain evidence="1">CBS 315.58</strain>
    </source>
</reference>
<proteinExistence type="predicted"/>
<organism evidence="1 2">
    <name type="scientific">Triangularia verruculosa</name>
    <dbReference type="NCBI Taxonomy" id="2587418"/>
    <lineage>
        <taxon>Eukaryota</taxon>
        <taxon>Fungi</taxon>
        <taxon>Dikarya</taxon>
        <taxon>Ascomycota</taxon>
        <taxon>Pezizomycotina</taxon>
        <taxon>Sordariomycetes</taxon>
        <taxon>Sordariomycetidae</taxon>
        <taxon>Sordariales</taxon>
        <taxon>Podosporaceae</taxon>
        <taxon>Triangularia</taxon>
    </lineage>
</organism>
<evidence type="ECO:0000313" key="1">
    <source>
        <dbReference type="EMBL" id="KAK4205711.1"/>
    </source>
</evidence>
<dbReference type="Proteomes" id="UP001303160">
    <property type="component" value="Unassembled WGS sequence"/>
</dbReference>
<dbReference type="AlphaFoldDB" id="A0AAN6XU16"/>
<dbReference type="EMBL" id="MU863875">
    <property type="protein sequence ID" value="KAK4205711.1"/>
    <property type="molecule type" value="Genomic_DNA"/>
</dbReference>
<reference evidence="1" key="2">
    <citation type="submission" date="2023-05" db="EMBL/GenBank/DDBJ databases">
        <authorList>
            <consortium name="Lawrence Berkeley National Laboratory"/>
            <person name="Steindorff A."/>
            <person name="Hensen N."/>
            <person name="Bonometti L."/>
            <person name="Westerberg I."/>
            <person name="Brannstrom I.O."/>
            <person name="Guillou S."/>
            <person name="Cros-Aarteil S."/>
            <person name="Calhoun S."/>
            <person name="Haridas S."/>
            <person name="Kuo A."/>
            <person name="Mondo S."/>
            <person name="Pangilinan J."/>
            <person name="Riley R."/>
            <person name="Labutti K."/>
            <person name="Andreopoulos B."/>
            <person name="Lipzen A."/>
            <person name="Chen C."/>
            <person name="Yanf M."/>
            <person name="Daum C."/>
            <person name="Ng V."/>
            <person name="Clum A."/>
            <person name="Ohm R."/>
            <person name="Martin F."/>
            <person name="Silar P."/>
            <person name="Natvig D."/>
            <person name="Lalanne C."/>
            <person name="Gautier V."/>
            <person name="Ament-Velasquez S.L."/>
            <person name="Kruys A."/>
            <person name="Hutchinson M.I."/>
            <person name="Powell A.J."/>
            <person name="Barry K."/>
            <person name="Miller A.N."/>
            <person name="Grigoriev I.V."/>
            <person name="Debuchy R."/>
            <person name="Gladieux P."/>
            <person name="Thoren M.H."/>
            <person name="Johannesson H."/>
        </authorList>
    </citation>
    <scope>NUCLEOTIDE SEQUENCE</scope>
    <source>
        <strain evidence="1">CBS 315.58</strain>
    </source>
</reference>
<accession>A0AAN6XU16</accession>